<dbReference type="GO" id="GO:0004527">
    <property type="term" value="F:exonuclease activity"/>
    <property type="evidence" value="ECO:0007669"/>
    <property type="project" value="UniProtKB-KW"/>
</dbReference>
<keyword evidence="3" id="KW-0269">Exonuclease</keyword>
<name>A0A128EJ21_9BACT</name>
<dbReference type="GO" id="GO:0016020">
    <property type="term" value="C:membrane"/>
    <property type="evidence" value="ECO:0007669"/>
    <property type="project" value="GOC"/>
</dbReference>
<dbReference type="EMBL" id="FIZP01000012">
    <property type="protein sequence ID" value="CZE48915.1"/>
    <property type="molecule type" value="Genomic_DNA"/>
</dbReference>
<gene>
    <name evidence="3" type="ORF">ERS672216_01656</name>
</gene>
<accession>A0A128EJ21</accession>
<feature type="signal peptide" evidence="1">
    <location>
        <begin position="1"/>
        <end position="20"/>
    </location>
</feature>
<protein>
    <submittedName>
        <fullName evidence="3">Putative endonuclease/exonuclease/phosphatase</fullName>
    </submittedName>
</protein>
<dbReference type="Proteomes" id="UP000069632">
    <property type="component" value="Unassembled WGS sequence"/>
</dbReference>
<dbReference type="RefSeq" id="WP_075540486.1">
    <property type="nucleotide sequence ID" value="NZ_CP053844.1"/>
</dbReference>
<sequence length="478" mass="54037">MKKLLALIFLSIVVFASAFKFDTQSVSNTSNETPKKELKIATFNVENLFDGQNNGNEYSDFKIGKSNWSNEKYLRKLDRLSSLLKELDADIIGLQEIENMQVLSNLAKKSGYKYYEFSKSKNSPFGVGVLSKIKIKNKEIYRVPNVKTRDILRVDFAVSGGEFSVFINHFPAAKNPLNERKAAARVLRNASKDVKNAILLGDFNTDFGSRSLLNEIINDGFIDLWSTISRVKRSSHIANRAIDHILLSESFFQNSYKKDSFKVFLSSKFYDRKNSISDHYPIYFTLNLSFDKGVQNIQTKSNLTQNSSEKSQLNSKANSTLNLSEIYGKSVTSPTLINSAVVTYKDKYGFSIAQSDGRGVYVFDRYSELGVGNMVDLVVYETDFYKNNFQISDFKITKIYDKVVDIAPYTLSQNKLAKARHGDVISSISGDVKDGKFSTKFGEVSIYGIKKKVQNGKNQTFKNAFVTVYKGQKEIVVR</sequence>
<organism evidence="3 4">
    <name type="scientific">Campylobacter geochelonis</name>
    <dbReference type="NCBI Taxonomy" id="1780362"/>
    <lineage>
        <taxon>Bacteria</taxon>
        <taxon>Pseudomonadati</taxon>
        <taxon>Campylobacterota</taxon>
        <taxon>Epsilonproteobacteria</taxon>
        <taxon>Campylobacterales</taxon>
        <taxon>Campylobacteraceae</taxon>
        <taxon>Campylobacter</taxon>
    </lineage>
</organism>
<dbReference type="InterPro" id="IPR036691">
    <property type="entry name" value="Endo/exonu/phosph_ase_sf"/>
</dbReference>
<keyword evidence="3" id="KW-0540">Nuclease</keyword>
<dbReference type="OrthoDB" id="184983at2"/>
<keyword evidence="1" id="KW-0732">Signal</keyword>
<dbReference type="Gene3D" id="3.60.10.10">
    <property type="entry name" value="Endonuclease/exonuclease/phosphatase"/>
    <property type="match status" value="1"/>
</dbReference>
<evidence type="ECO:0000256" key="1">
    <source>
        <dbReference type="SAM" id="SignalP"/>
    </source>
</evidence>
<evidence type="ECO:0000313" key="3">
    <source>
        <dbReference type="EMBL" id="CZE48915.1"/>
    </source>
</evidence>
<dbReference type="AlphaFoldDB" id="A0A128EJ21"/>
<evidence type="ECO:0000259" key="2">
    <source>
        <dbReference type="Pfam" id="PF19580"/>
    </source>
</evidence>
<keyword evidence="4" id="KW-1185">Reference proteome</keyword>
<reference evidence="3 4" key="1">
    <citation type="submission" date="2016-02" db="EMBL/GenBank/DDBJ databases">
        <authorList>
            <consortium name="Pathogen Informatics"/>
        </authorList>
    </citation>
    <scope>NUCLEOTIDE SEQUENCE [LARGE SCALE GENOMIC DNA]</scope>
    <source>
        <strain evidence="3 4">RC20</strain>
    </source>
</reference>
<dbReference type="GO" id="GO:0004519">
    <property type="term" value="F:endonuclease activity"/>
    <property type="evidence" value="ECO:0007669"/>
    <property type="project" value="UniProtKB-KW"/>
</dbReference>
<proteinExistence type="predicted"/>
<dbReference type="GO" id="GO:0006506">
    <property type="term" value="P:GPI anchor biosynthetic process"/>
    <property type="evidence" value="ECO:0007669"/>
    <property type="project" value="TreeGrafter"/>
</dbReference>
<dbReference type="SUPFAM" id="SSF56219">
    <property type="entry name" value="DNase I-like"/>
    <property type="match status" value="1"/>
</dbReference>
<feature type="chain" id="PRO_5007281552" evidence="1">
    <location>
        <begin position="21"/>
        <end position="478"/>
    </location>
</feature>
<dbReference type="PANTHER" id="PTHR14859:SF15">
    <property type="entry name" value="ENDONUCLEASE_EXONUCLEASE_PHOSPHATASE DOMAIN-CONTAINING PROTEIN"/>
    <property type="match status" value="1"/>
</dbReference>
<keyword evidence="3" id="KW-0378">Hydrolase</keyword>
<evidence type="ECO:0000313" key="4">
    <source>
        <dbReference type="Proteomes" id="UP000069632"/>
    </source>
</evidence>
<dbReference type="InterPro" id="IPR005135">
    <property type="entry name" value="Endo/exonuclease/phosphatase"/>
</dbReference>
<feature type="domain" description="Endonuclease/exonuclease/phosphatase" evidence="2">
    <location>
        <begin position="40"/>
        <end position="212"/>
    </location>
</feature>
<dbReference type="PANTHER" id="PTHR14859">
    <property type="entry name" value="CALCOFLUOR WHITE HYPERSENSITIVE PROTEIN PRECURSOR"/>
    <property type="match status" value="1"/>
</dbReference>
<dbReference type="InterPro" id="IPR051916">
    <property type="entry name" value="GPI-anchor_lipid_remodeler"/>
</dbReference>
<keyword evidence="3" id="KW-0255">Endonuclease</keyword>
<dbReference type="Pfam" id="PF19580">
    <property type="entry name" value="Exo_endo_phos_3"/>
    <property type="match status" value="1"/>
</dbReference>